<dbReference type="CDD" id="cd06587">
    <property type="entry name" value="VOC"/>
    <property type="match status" value="1"/>
</dbReference>
<accession>A0A0H4KGU1</accession>
<gene>
    <name evidence="1" type="ORF">BEH_15560</name>
</gene>
<name>A0A1X7DJX4_9BACI</name>
<sequence length="157" mass="18273">MINGIFETHINVLNFEESSDFYKKLPGISPLYRDEGRKSTFFWVGGEGKGMLGIRENYPSKNVQRQHFAISVDLDDLKKTAIEVKKLGISISNFFEDDSGELYVFPFMPAVSFYFEDPNGHSVEYISMLDDEPLPDKPIMKWSEWEKMNERLPRDIF</sequence>
<dbReference type="RefSeq" id="WP_040060927.1">
    <property type="nucleotide sequence ID" value="NZ_CP011974.1"/>
</dbReference>
<dbReference type="PROSITE" id="PS51819">
    <property type="entry name" value="VOC"/>
    <property type="match status" value="1"/>
</dbReference>
<evidence type="ECO:0000313" key="1">
    <source>
        <dbReference type="EMBL" id="AKO93362.1"/>
    </source>
</evidence>
<proteinExistence type="predicted"/>
<organism evidence="1 2">
    <name type="scientific">Priestia filamentosa</name>
    <dbReference type="NCBI Taxonomy" id="1402861"/>
    <lineage>
        <taxon>Bacteria</taxon>
        <taxon>Bacillati</taxon>
        <taxon>Bacillota</taxon>
        <taxon>Bacilli</taxon>
        <taxon>Bacillales</taxon>
        <taxon>Bacillaceae</taxon>
        <taxon>Priestia</taxon>
    </lineage>
</organism>
<dbReference type="OrthoDB" id="375220at2"/>
<protein>
    <submittedName>
        <fullName evidence="1">Glyoxalase</fullName>
    </submittedName>
</protein>
<dbReference type="EMBL" id="CP011974">
    <property type="protein sequence ID" value="AKO93362.1"/>
    <property type="molecule type" value="Genomic_DNA"/>
</dbReference>
<dbReference type="PATRIC" id="fig|135735.6.peg.3297"/>
<dbReference type="GeneID" id="93700783"/>
<dbReference type="Proteomes" id="UP000036202">
    <property type="component" value="Chromosome"/>
</dbReference>
<dbReference type="InterPro" id="IPR037523">
    <property type="entry name" value="VOC_core"/>
</dbReference>
<keyword evidence="2" id="KW-1185">Reference proteome</keyword>
<dbReference type="KEGG" id="beo:BEH_15560"/>
<accession>A0A1X7DJX4</accession>
<reference evidence="1 2" key="1">
    <citation type="journal article" date="2015" name="PLoS ONE">
        <title>Genome Sequence of Bacillus endophyticus and Analysis of Its Companion Mechanism in the Ketogulonigenium vulgare-Bacillus Strain Consortium.</title>
        <authorList>
            <person name="Jia N."/>
            <person name="Du J."/>
            <person name="Ding M.Z."/>
            <person name="Gao F."/>
            <person name="Yuan Y.J."/>
        </authorList>
    </citation>
    <scope>NUCLEOTIDE SEQUENCE [LARGE SCALE GENOMIC DNA]</scope>
    <source>
        <strain evidence="1 2">Hbe603</strain>
    </source>
</reference>
<reference evidence="2" key="2">
    <citation type="submission" date="2015-06" db="EMBL/GenBank/DDBJ databases">
        <title>Genome Sequence of Bacillus endophyticus and Analysis of its Companion Mechanism in the Ketogulonigenium vulgare-Bacillus strain Consortium.</title>
        <authorList>
            <person name="Jia N."/>
            <person name="Du J."/>
            <person name="Ding M.-Z."/>
            <person name="Gao F."/>
            <person name="Yuan Y.-J."/>
        </authorList>
    </citation>
    <scope>NUCLEOTIDE SEQUENCE [LARGE SCALE GENOMIC DNA]</scope>
    <source>
        <strain evidence="2">Hbe603</strain>
    </source>
</reference>
<dbReference type="AlphaFoldDB" id="A0A1X7DJX4"/>
<dbReference type="SUPFAM" id="SSF54593">
    <property type="entry name" value="Glyoxalase/Bleomycin resistance protein/Dihydroxybiphenyl dioxygenase"/>
    <property type="match status" value="1"/>
</dbReference>
<dbReference type="InterPro" id="IPR029068">
    <property type="entry name" value="Glyas_Bleomycin-R_OHBP_Dase"/>
</dbReference>
<evidence type="ECO:0000313" key="2">
    <source>
        <dbReference type="Proteomes" id="UP000036202"/>
    </source>
</evidence>
<dbReference type="InterPro" id="IPR004360">
    <property type="entry name" value="Glyas_Fos-R_dOase_dom"/>
</dbReference>
<dbReference type="Gene3D" id="3.10.180.10">
    <property type="entry name" value="2,3-Dihydroxybiphenyl 1,2-Dioxygenase, domain 1"/>
    <property type="match status" value="1"/>
</dbReference>
<dbReference type="Pfam" id="PF00903">
    <property type="entry name" value="Glyoxalase"/>
    <property type="match status" value="1"/>
</dbReference>